<keyword evidence="3 7" id="KW-0812">Transmembrane</keyword>
<evidence type="ECO:0000256" key="7">
    <source>
        <dbReference type="SAM" id="Phobius"/>
    </source>
</evidence>
<feature type="transmembrane region" description="Helical" evidence="7">
    <location>
        <begin position="251"/>
        <end position="274"/>
    </location>
</feature>
<evidence type="ECO:0000256" key="5">
    <source>
        <dbReference type="ARBA" id="ARBA00023136"/>
    </source>
</evidence>
<gene>
    <name evidence="9" type="ORF">MGWOODY_Mmi1508</name>
</gene>
<evidence type="ECO:0000259" key="8">
    <source>
        <dbReference type="Pfam" id="PF02687"/>
    </source>
</evidence>
<organism evidence="9">
    <name type="scientific">hydrothermal vent metagenome</name>
    <dbReference type="NCBI Taxonomy" id="652676"/>
    <lineage>
        <taxon>unclassified sequences</taxon>
        <taxon>metagenomes</taxon>
        <taxon>ecological metagenomes</taxon>
    </lineage>
</organism>
<dbReference type="EMBL" id="FAXC01000465">
    <property type="protein sequence ID" value="CUV10680.1"/>
    <property type="molecule type" value="Genomic_DNA"/>
</dbReference>
<feature type="transmembrane region" description="Helical" evidence="7">
    <location>
        <begin position="348"/>
        <end position="373"/>
    </location>
</feature>
<dbReference type="InterPro" id="IPR003838">
    <property type="entry name" value="ABC3_permease_C"/>
</dbReference>
<sequence length="393" mass="43842">MLFKIAIKNLLGAKLRTWLNVFVTSLSFFMIILFSAMYDGMREHAKQVTIDTEIAGGSYWHPEYDPLDPMTFEDAHAVLPRAVKVLVNQGKAFPVLVSQASIYPNGRIMPIIMKGITPEQNIVNMPTQMLAGHEEVTIPVMIGRGMAKDAKLEVGDVFTIRWLDANRTYDADEGTVVHIMDTENFKLDMGHIWVPLDKAQEMLEMEKEATYVTYAEGLSIVENKGNWIPRDVKYLIRDMEALIEADEPNAAIFYIILLCFAGMGIFNAQVLSIFRRGKEIGTLMALGMTRARVVGLFTLEGGLNAFLAAIMTVILFGPLLWYFGTNGIWLGVDYSDGSMGLIVEKYLIPVYSVGLVVTTTIVVSIIVLIVSYLPSRRIARMKPTDALRGKVTV</sequence>
<dbReference type="Pfam" id="PF02687">
    <property type="entry name" value="FtsX"/>
    <property type="match status" value="1"/>
</dbReference>
<protein>
    <submittedName>
        <fullName evidence="9">ABC-type transport system, involved in lipoprotein release, permease component</fullName>
    </submittedName>
</protein>
<feature type="transmembrane region" description="Helical" evidence="7">
    <location>
        <begin position="18"/>
        <end position="38"/>
    </location>
</feature>
<proteinExistence type="inferred from homology"/>
<accession>A0A160VIE6</accession>
<dbReference type="GO" id="GO:0022857">
    <property type="term" value="F:transmembrane transporter activity"/>
    <property type="evidence" value="ECO:0007669"/>
    <property type="project" value="TreeGrafter"/>
</dbReference>
<dbReference type="PANTHER" id="PTHR30572:SF4">
    <property type="entry name" value="ABC TRANSPORTER PERMEASE YTRF"/>
    <property type="match status" value="1"/>
</dbReference>
<evidence type="ECO:0000313" key="9">
    <source>
        <dbReference type="EMBL" id="CUV10680.1"/>
    </source>
</evidence>
<feature type="transmembrane region" description="Helical" evidence="7">
    <location>
        <begin position="294"/>
        <end position="323"/>
    </location>
</feature>
<evidence type="ECO:0000256" key="2">
    <source>
        <dbReference type="ARBA" id="ARBA00022475"/>
    </source>
</evidence>
<keyword evidence="9" id="KW-0449">Lipoprotein</keyword>
<evidence type="ECO:0000256" key="4">
    <source>
        <dbReference type="ARBA" id="ARBA00022989"/>
    </source>
</evidence>
<keyword evidence="5 7" id="KW-0472">Membrane</keyword>
<keyword evidence="2" id="KW-1003">Cell membrane</keyword>
<comment type="similarity">
    <text evidence="6">Belongs to the ABC-4 integral membrane protein family.</text>
</comment>
<evidence type="ECO:0000256" key="6">
    <source>
        <dbReference type="ARBA" id="ARBA00038076"/>
    </source>
</evidence>
<comment type="subcellular location">
    <subcellularLocation>
        <location evidence="1">Cell membrane</location>
        <topology evidence="1">Multi-pass membrane protein</topology>
    </subcellularLocation>
</comment>
<dbReference type="InterPro" id="IPR050250">
    <property type="entry name" value="Macrolide_Exporter_MacB"/>
</dbReference>
<keyword evidence="4 7" id="KW-1133">Transmembrane helix</keyword>
<evidence type="ECO:0000256" key="3">
    <source>
        <dbReference type="ARBA" id="ARBA00022692"/>
    </source>
</evidence>
<dbReference type="AlphaFoldDB" id="A0A160VIE6"/>
<evidence type="ECO:0000256" key="1">
    <source>
        <dbReference type="ARBA" id="ARBA00004651"/>
    </source>
</evidence>
<name>A0A160VIE6_9ZZZZ</name>
<reference evidence="9" key="1">
    <citation type="submission" date="2015-10" db="EMBL/GenBank/DDBJ databases">
        <authorList>
            <person name="Gilbert D.G."/>
        </authorList>
    </citation>
    <scope>NUCLEOTIDE SEQUENCE</scope>
</reference>
<dbReference type="GO" id="GO:0005886">
    <property type="term" value="C:plasma membrane"/>
    <property type="evidence" value="ECO:0007669"/>
    <property type="project" value="UniProtKB-SubCell"/>
</dbReference>
<feature type="domain" description="ABC3 transporter permease C-terminal" evidence="8">
    <location>
        <begin position="252"/>
        <end position="383"/>
    </location>
</feature>
<dbReference type="PANTHER" id="PTHR30572">
    <property type="entry name" value="MEMBRANE COMPONENT OF TRANSPORTER-RELATED"/>
    <property type="match status" value="1"/>
</dbReference>